<dbReference type="EMBL" id="AP018365">
    <property type="protein sequence ID" value="BBA99874.1"/>
    <property type="molecule type" value="Genomic_DNA"/>
</dbReference>
<name>A0A7U3VQQ4_9ACTN</name>
<dbReference type="KEGG" id="arev:RVR_6689"/>
<evidence type="ECO:0000313" key="4">
    <source>
        <dbReference type="Proteomes" id="UP000595703"/>
    </source>
</evidence>
<keyword evidence="2" id="KW-0472">Membrane</keyword>
<dbReference type="Pfam" id="PF19608">
    <property type="entry name" value="DUF6113"/>
    <property type="match status" value="1"/>
</dbReference>
<organism evidence="3 4">
    <name type="scientific">Actinacidiphila reveromycinica</name>
    <dbReference type="NCBI Taxonomy" id="659352"/>
    <lineage>
        <taxon>Bacteria</taxon>
        <taxon>Bacillati</taxon>
        <taxon>Actinomycetota</taxon>
        <taxon>Actinomycetes</taxon>
        <taxon>Kitasatosporales</taxon>
        <taxon>Streptomycetaceae</taxon>
        <taxon>Actinacidiphila</taxon>
    </lineage>
</organism>
<feature type="transmembrane region" description="Helical" evidence="2">
    <location>
        <begin position="60"/>
        <end position="78"/>
    </location>
</feature>
<feature type="transmembrane region" description="Helical" evidence="2">
    <location>
        <begin position="85"/>
        <end position="104"/>
    </location>
</feature>
<reference evidence="3 4" key="2">
    <citation type="journal article" date="2011" name="J. Antibiot.">
        <title>Furaquinocins I and J: novel polyketide isoprenoid hybrid compounds from Streptomyces reveromyceticus SN-593.</title>
        <authorList>
            <person name="Panthee S."/>
            <person name="Takahashi S."/>
            <person name="Takagi H."/>
            <person name="Nogawa T."/>
            <person name="Oowada E."/>
            <person name="Uramoto M."/>
            <person name="Osada H."/>
        </authorList>
    </citation>
    <scope>NUCLEOTIDE SEQUENCE [LARGE SCALE GENOMIC DNA]</scope>
    <source>
        <strain evidence="3 4">SN-593</strain>
    </source>
</reference>
<reference evidence="3 4" key="4">
    <citation type="journal article" date="2020" name="Sci. Rep.">
        <title>beta-carboline chemical signals induce reveromycin production through a LuxR family regulator in Streptomyces sp. SN-593.</title>
        <authorList>
            <person name="Panthee S."/>
            <person name="Kito N."/>
            <person name="Hayashi T."/>
            <person name="Shimizu T."/>
            <person name="Ishikawa J."/>
            <person name="Hamamoto H."/>
            <person name="Osada H."/>
            <person name="Takahashi S."/>
        </authorList>
    </citation>
    <scope>NUCLEOTIDE SEQUENCE [LARGE SCALE GENOMIC DNA]</scope>
    <source>
        <strain evidence="3 4">SN-593</strain>
    </source>
</reference>
<dbReference type="AlphaFoldDB" id="A0A7U3VQQ4"/>
<keyword evidence="4" id="KW-1185">Reference proteome</keyword>
<dbReference type="RefSeq" id="WP_237404928.1">
    <property type="nucleotide sequence ID" value="NZ_AP018365.1"/>
</dbReference>
<evidence type="ECO:0000313" key="3">
    <source>
        <dbReference type="EMBL" id="BBA99874.1"/>
    </source>
</evidence>
<dbReference type="InterPro" id="IPR046095">
    <property type="entry name" value="DUF6113"/>
</dbReference>
<keyword evidence="2" id="KW-0812">Transmembrane</keyword>
<feature type="transmembrane region" description="Helical" evidence="2">
    <location>
        <begin position="34"/>
        <end position="54"/>
    </location>
</feature>
<reference evidence="3 4" key="3">
    <citation type="journal article" date="2011" name="Nat. Chem. Biol.">
        <title>Reveromycin A biosynthesis uses RevG and RevJ for stereospecific spiroacetal formation.</title>
        <authorList>
            <person name="Takahashi S."/>
            <person name="Toyoda A."/>
            <person name="Sekiyama Y."/>
            <person name="Takagi H."/>
            <person name="Nogawa T."/>
            <person name="Uramoto M."/>
            <person name="Suzuki R."/>
            <person name="Koshino H."/>
            <person name="Kumano T."/>
            <person name="Panthee S."/>
            <person name="Dairi T."/>
            <person name="Ishikawa J."/>
            <person name="Ikeda H."/>
            <person name="Sakaki Y."/>
            <person name="Osada H."/>
        </authorList>
    </citation>
    <scope>NUCLEOTIDE SEQUENCE [LARGE SCALE GENOMIC DNA]</scope>
    <source>
        <strain evidence="3 4">SN-593</strain>
    </source>
</reference>
<proteinExistence type="predicted"/>
<feature type="region of interest" description="Disordered" evidence="1">
    <location>
        <begin position="1"/>
        <end position="27"/>
    </location>
</feature>
<reference evidence="3 4" key="1">
    <citation type="journal article" date="2010" name="J. Bacteriol.">
        <title>Biochemical characterization of a novel indole prenyltransferase from Streptomyces sp. SN-593.</title>
        <authorList>
            <person name="Takahashi S."/>
            <person name="Takagi H."/>
            <person name="Toyoda A."/>
            <person name="Uramoto M."/>
            <person name="Nogawa T."/>
            <person name="Ueki M."/>
            <person name="Sakaki Y."/>
            <person name="Osada H."/>
        </authorList>
    </citation>
    <scope>NUCLEOTIDE SEQUENCE [LARGE SCALE GENOMIC DNA]</scope>
    <source>
        <strain evidence="3 4">SN-593</strain>
    </source>
</reference>
<feature type="transmembrane region" description="Helical" evidence="2">
    <location>
        <begin position="110"/>
        <end position="135"/>
    </location>
</feature>
<accession>A0A7U3VQQ4</accession>
<evidence type="ECO:0000256" key="2">
    <source>
        <dbReference type="SAM" id="Phobius"/>
    </source>
</evidence>
<sequence>MSRPADGRGRPVPARTPIFGPLSSHPRGTQGARVAGYVGLAVLAVAVAVAGALVQAAWEPGGLLLALAGCVGLFLGGGRLTGTRLGTVVPAAVWLICVILLSGSQPEGDFLLAAGIGPYVYLLGGALGAVICATLPQVPPSGTNRT</sequence>
<evidence type="ECO:0000256" key="1">
    <source>
        <dbReference type="SAM" id="MobiDB-lite"/>
    </source>
</evidence>
<keyword evidence="2" id="KW-1133">Transmembrane helix</keyword>
<protein>
    <submittedName>
        <fullName evidence="3">Putative integral membrane protein</fullName>
    </submittedName>
</protein>
<dbReference type="Proteomes" id="UP000595703">
    <property type="component" value="Chromosome"/>
</dbReference>
<gene>
    <name evidence="3" type="ORF">RVR_6689</name>
</gene>